<evidence type="ECO:0000259" key="20">
    <source>
        <dbReference type="Pfam" id="PF07910"/>
    </source>
</evidence>
<evidence type="ECO:0000256" key="17">
    <source>
        <dbReference type="SAM" id="MobiDB-lite"/>
    </source>
</evidence>
<evidence type="ECO:0000313" key="22">
    <source>
        <dbReference type="EMBL" id="KAK2117238.1"/>
    </source>
</evidence>
<feature type="chain" id="PRO_5047481585" description="Acetylcholinesterase" evidence="18">
    <location>
        <begin position="31"/>
        <end position="942"/>
    </location>
</feature>
<feature type="domain" description="UFSP1/2/DUB catalytic" evidence="20">
    <location>
        <begin position="746"/>
        <end position="928"/>
    </location>
</feature>
<evidence type="ECO:0000313" key="23">
    <source>
        <dbReference type="Proteomes" id="UP001266305"/>
    </source>
</evidence>
<evidence type="ECO:0000256" key="11">
    <source>
        <dbReference type="ARBA" id="ARBA00022867"/>
    </source>
</evidence>
<dbReference type="InterPro" id="IPR019819">
    <property type="entry name" value="Carboxylesterase_B_CS"/>
</dbReference>
<evidence type="ECO:0000256" key="1">
    <source>
        <dbReference type="ARBA" id="ARBA00004202"/>
    </source>
</evidence>
<evidence type="ECO:0000256" key="15">
    <source>
        <dbReference type="ARBA" id="ARBA00023180"/>
    </source>
</evidence>
<keyword evidence="6" id="KW-1003">Cell membrane</keyword>
<evidence type="ECO:0000256" key="3">
    <source>
        <dbReference type="ARBA" id="ARBA00005964"/>
    </source>
</evidence>
<comment type="similarity">
    <text evidence="3">Belongs to the type-B carboxylesterase/lipase family.</text>
</comment>
<dbReference type="PROSITE" id="PS00941">
    <property type="entry name" value="CARBOXYLESTERASE_B_2"/>
    <property type="match status" value="1"/>
</dbReference>
<dbReference type="Pfam" id="PF00135">
    <property type="entry name" value="COesterase"/>
    <property type="match status" value="1"/>
</dbReference>
<evidence type="ECO:0000256" key="16">
    <source>
        <dbReference type="ARBA" id="ARBA00034103"/>
    </source>
</evidence>
<evidence type="ECO:0000259" key="19">
    <source>
        <dbReference type="Pfam" id="PF00135"/>
    </source>
</evidence>
<evidence type="ECO:0000256" key="6">
    <source>
        <dbReference type="ARBA" id="ARBA00022475"/>
    </source>
</evidence>
<evidence type="ECO:0000259" key="21">
    <source>
        <dbReference type="Pfam" id="PF08674"/>
    </source>
</evidence>
<dbReference type="CDD" id="cd00312">
    <property type="entry name" value="Esterase_lipase"/>
    <property type="match status" value="1"/>
</dbReference>
<dbReference type="InterPro" id="IPR019826">
    <property type="entry name" value="Carboxylesterase_B_AS"/>
</dbReference>
<accession>A0ABQ9W6I9</accession>
<dbReference type="PANTHER" id="PTHR43918">
    <property type="entry name" value="ACETYLCHOLINESTERASE"/>
    <property type="match status" value="1"/>
</dbReference>
<dbReference type="Pfam" id="PF08674">
    <property type="entry name" value="AChE_tetra"/>
    <property type="match status" value="1"/>
</dbReference>
<reference evidence="22 23" key="1">
    <citation type="submission" date="2023-05" db="EMBL/GenBank/DDBJ databases">
        <title>B98-5 Cell Line De Novo Hybrid Assembly: An Optical Mapping Approach.</title>
        <authorList>
            <person name="Kananen K."/>
            <person name="Auerbach J.A."/>
            <person name="Kautto E."/>
            <person name="Blachly J.S."/>
        </authorList>
    </citation>
    <scope>NUCLEOTIDE SEQUENCE [LARGE SCALE GENOMIC DNA]</scope>
    <source>
        <strain evidence="22">B95-8</strain>
        <tissue evidence="22">Cell line</tissue>
    </source>
</reference>
<organism evidence="22 23">
    <name type="scientific">Saguinus oedipus</name>
    <name type="common">Cotton-top tamarin</name>
    <name type="synonym">Oedipomidas oedipus</name>
    <dbReference type="NCBI Taxonomy" id="9490"/>
    <lineage>
        <taxon>Eukaryota</taxon>
        <taxon>Metazoa</taxon>
        <taxon>Chordata</taxon>
        <taxon>Craniata</taxon>
        <taxon>Vertebrata</taxon>
        <taxon>Euteleostomi</taxon>
        <taxon>Mammalia</taxon>
        <taxon>Eutheria</taxon>
        <taxon>Euarchontoglires</taxon>
        <taxon>Primates</taxon>
        <taxon>Haplorrhini</taxon>
        <taxon>Platyrrhini</taxon>
        <taxon>Cebidae</taxon>
        <taxon>Callitrichinae</taxon>
        <taxon>Saguinus</taxon>
    </lineage>
</organism>
<evidence type="ECO:0000256" key="18">
    <source>
        <dbReference type="SAM" id="SignalP"/>
    </source>
</evidence>
<evidence type="ECO:0000256" key="14">
    <source>
        <dbReference type="ARBA" id="ARBA00023157"/>
    </source>
</evidence>
<keyword evidence="9 18" id="KW-0732">Signal</keyword>
<keyword evidence="15" id="KW-0325">Glycoprotein</keyword>
<gene>
    <name evidence="22" type="ORF">P7K49_004124</name>
</gene>
<dbReference type="Pfam" id="PF07910">
    <property type="entry name" value="Peptidase_C78"/>
    <property type="match status" value="1"/>
</dbReference>
<dbReference type="Gene3D" id="3.90.70.130">
    <property type="match status" value="1"/>
</dbReference>
<keyword evidence="14" id="KW-1015">Disulfide bond</keyword>
<dbReference type="SUPFAM" id="SSF53474">
    <property type="entry name" value="alpha/beta-Hydrolases"/>
    <property type="match status" value="1"/>
</dbReference>
<feature type="domain" description="Acetylcholinesterase tetramerisation" evidence="21">
    <location>
        <begin position="578"/>
        <end position="611"/>
    </location>
</feature>
<comment type="caution">
    <text evidence="22">The sequence shown here is derived from an EMBL/GenBank/DDBJ whole genome shotgun (WGS) entry which is preliminary data.</text>
</comment>
<dbReference type="InterPro" id="IPR002018">
    <property type="entry name" value="CarbesteraseB"/>
</dbReference>
<dbReference type="InterPro" id="IPR014788">
    <property type="entry name" value="AChE_tetra"/>
</dbReference>
<evidence type="ECO:0000256" key="9">
    <source>
        <dbReference type="ARBA" id="ARBA00022729"/>
    </source>
</evidence>
<keyword evidence="13" id="KW-0472">Membrane</keyword>
<feature type="region of interest" description="Disordered" evidence="17">
    <location>
        <begin position="618"/>
        <end position="651"/>
    </location>
</feature>
<evidence type="ECO:0000256" key="7">
    <source>
        <dbReference type="ARBA" id="ARBA00022487"/>
    </source>
</evidence>
<dbReference type="EMBL" id="JASSZA010000002">
    <property type="protein sequence ID" value="KAK2117238.1"/>
    <property type="molecule type" value="Genomic_DNA"/>
</dbReference>
<evidence type="ECO:0000256" key="4">
    <source>
        <dbReference type="ARBA" id="ARBA00013276"/>
    </source>
</evidence>
<evidence type="ECO:0000256" key="12">
    <source>
        <dbReference type="ARBA" id="ARBA00023018"/>
    </source>
</evidence>
<dbReference type="InterPro" id="IPR029058">
    <property type="entry name" value="AB_hydrolase_fold"/>
</dbReference>
<protein>
    <recommendedName>
        <fullName evidence="5">Acetylcholinesterase</fullName>
        <ecNumber evidence="4">3.1.1.7</ecNumber>
    </recommendedName>
</protein>
<keyword evidence="11" id="KW-0531">Neurotransmitter degradation</keyword>
<dbReference type="InterPro" id="IPR000997">
    <property type="entry name" value="Cholinesterase"/>
</dbReference>
<dbReference type="Gene3D" id="3.40.50.1820">
    <property type="entry name" value="alpha/beta hydrolase"/>
    <property type="match status" value="1"/>
</dbReference>
<evidence type="ECO:0000256" key="2">
    <source>
        <dbReference type="ARBA" id="ARBA00004613"/>
    </source>
</evidence>
<keyword evidence="8" id="KW-0964">Secreted</keyword>
<dbReference type="InterPro" id="IPR012462">
    <property type="entry name" value="UFSP1/2_DUB_cat"/>
</dbReference>
<keyword evidence="10" id="KW-0378">Hydrolase</keyword>
<keyword evidence="23" id="KW-1185">Reference proteome</keyword>
<dbReference type="PRINTS" id="PR00878">
    <property type="entry name" value="CHOLNESTRASE"/>
</dbReference>
<evidence type="ECO:0000256" key="8">
    <source>
        <dbReference type="ARBA" id="ARBA00022525"/>
    </source>
</evidence>
<comment type="subcellular location">
    <subcellularLocation>
        <location evidence="1">Cell membrane</location>
        <topology evidence="1">Peripheral membrane protein</topology>
    </subcellularLocation>
    <subcellularLocation>
        <location evidence="2">Secreted</location>
    </subcellularLocation>
    <subcellularLocation>
        <location evidence="16">Synapse</location>
    </subcellularLocation>
</comment>
<sequence length="942" mass="102717">MRPPRCPLHMPSLASPLLLLLLWLLGGGMGAEGREDAELLVTVRGGRLRGIRLKAPGGPVSAFLGIPFAEPPVGPRRFLPPEPKQPWPGVLDATTFQSVCYQYVDTLYPGFEGTEMWNPNRELSEDCLYLNVWTPHPRPTSPAPVLVWIYGGGFYSGASSLDVYDGRFLVQAEKTVLVSMNYRVGAFGFLALPGSREAPGNVGLLDQRLALQWVQENVAAFGGDPTSVTLFGESAGAASVGMHLLSPPSRGLFHRAVLQSGTPNGPWATVGVGEARRRATLLAHYVGCPPGGTGGNDTELVACLRARPAQDLVKHEWHVLPQESVFRFSFVPVVDGDFLSDTPEALINAGDFHGLQVLMGVVKDEGSYFLVYGAPGFSKDNESLISRAQFLEGVRVGVPQVSDLAAEAVVLHYTDWLHPEDPARLREALSDVVGDHNVVCPVAQLAGRLATQGAQVYAYVFEHRASTLSWPLWMGVPHGYEIEFIFGIPLDPSRNYTAEEKIFAKRLMQYWANFARTGDPNEPRDPKAPQWPLYTAGAQQYVSLDLRPLEVRQGLRAQACAFWNRFLPKLLSATDTLDEAERQWKAEFHRWSSYMVHWKNQFDHYSKQDRCSDLRLRTPAQAGPWPRPVGRSSRLRSEARGPAGGHGGGQGQALRSIVGVLARGLCLLPVLITEARGACPQPARLSCGTWPKTRSRAEVLESGVVPRHRVDAVPGLGLPLPPTALALLRDVHVGLAPPSRGPARLALLSGHYLYYHYGCDGLDDRGWGCGYRTLQTLCSWPEGRSVGVPGLAAMQAALEDMGDKPPGFRGSRDWIGCVEASLCLAHFGGTQGRLCHVPRGVGLHGELERLYSHFAGGGGPVMVGGDEDARSKALLGVCIGSGTEAYVLVLDPHYWGTPKSPSELQAAGWVSWREINEAFDPNSFYNLCLTSHSSEQQQHHLN</sequence>
<evidence type="ECO:0000256" key="5">
    <source>
        <dbReference type="ARBA" id="ARBA00020419"/>
    </source>
</evidence>
<keyword evidence="12" id="KW-0770">Synapse</keyword>
<dbReference type="Proteomes" id="UP001266305">
    <property type="component" value="Unassembled WGS sequence"/>
</dbReference>
<dbReference type="EC" id="3.1.1.7" evidence="4"/>
<name>A0ABQ9W6I9_SAGOE</name>
<keyword evidence="7" id="KW-0719">Serine esterase</keyword>
<dbReference type="PANTHER" id="PTHR43918:SF11">
    <property type="entry name" value="ACETYLCHOLINESTERASE"/>
    <property type="match status" value="1"/>
</dbReference>
<feature type="signal peptide" evidence="18">
    <location>
        <begin position="1"/>
        <end position="30"/>
    </location>
</feature>
<evidence type="ECO:0000256" key="10">
    <source>
        <dbReference type="ARBA" id="ARBA00022801"/>
    </source>
</evidence>
<evidence type="ECO:0000256" key="13">
    <source>
        <dbReference type="ARBA" id="ARBA00023136"/>
    </source>
</evidence>
<feature type="domain" description="Carboxylesterase type B" evidence="19">
    <location>
        <begin position="39"/>
        <end position="563"/>
    </location>
</feature>
<feature type="compositionally biased region" description="Gly residues" evidence="17">
    <location>
        <begin position="642"/>
        <end position="651"/>
    </location>
</feature>
<dbReference type="InterPro" id="IPR050654">
    <property type="entry name" value="AChE-related_enzymes"/>
</dbReference>
<dbReference type="PROSITE" id="PS00122">
    <property type="entry name" value="CARBOXYLESTERASE_B_1"/>
    <property type="match status" value="1"/>
</dbReference>
<proteinExistence type="inferred from homology"/>